<sequence>MVLMSSSRGRTDGKSNYWYVVGNDELAQLVSRVQATAIRIGHELEDMIASRSDTSITMERI</sequence>
<dbReference type="Proteomes" id="UP000028839">
    <property type="component" value="Unassembled WGS sequence"/>
</dbReference>
<reference evidence="1 2" key="1">
    <citation type="submission" date="2014-07" db="EMBL/GenBank/DDBJ databases">
        <title>Comparative analysis of Nitrosococcus oceani genome inventories of strains from Pacific and Atlantic gyres.</title>
        <authorList>
            <person name="Lim C.K."/>
            <person name="Wang L."/>
            <person name="Sayavedra-Soto L.A."/>
            <person name="Klotz M.G."/>
        </authorList>
    </citation>
    <scope>NUCLEOTIDE SEQUENCE [LARGE SCALE GENOMIC DNA]</scope>
    <source>
        <strain evidence="1 2">C-27</strain>
    </source>
</reference>
<dbReference type="OrthoDB" id="9554527at2"/>
<protein>
    <submittedName>
        <fullName evidence="1">Uncharacterized protein</fullName>
    </submittedName>
</protein>
<comment type="caution">
    <text evidence="1">The sequence shown here is derived from an EMBL/GenBank/DDBJ whole genome shotgun (WGS) entry which is preliminary data.</text>
</comment>
<dbReference type="AlphaFoldDB" id="A0A0E2Z4H9"/>
<evidence type="ECO:0000313" key="2">
    <source>
        <dbReference type="Proteomes" id="UP000028839"/>
    </source>
</evidence>
<name>A0A0E2Z4H9_9GAMM</name>
<gene>
    <name evidence="1" type="ORF">IB75_02155</name>
</gene>
<proteinExistence type="predicted"/>
<evidence type="ECO:0000313" key="1">
    <source>
        <dbReference type="EMBL" id="KFI20613.1"/>
    </source>
</evidence>
<accession>A0A0E2Z4H9</accession>
<dbReference type="HOGENOM" id="CLU_2917991_0_0_6"/>
<dbReference type="EMBL" id="JPGN01000014">
    <property type="protein sequence ID" value="KFI20613.1"/>
    <property type="molecule type" value="Genomic_DNA"/>
</dbReference>
<organism evidence="1 2">
    <name type="scientific">Nitrosococcus oceani C-27</name>
    <dbReference type="NCBI Taxonomy" id="314279"/>
    <lineage>
        <taxon>Bacteria</taxon>
        <taxon>Pseudomonadati</taxon>
        <taxon>Pseudomonadota</taxon>
        <taxon>Gammaproteobacteria</taxon>
        <taxon>Chromatiales</taxon>
        <taxon>Chromatiaceae</taxon>
        <taxon>Nitrosococcus</taxon>
    </lineage>
</organism>